<protein>
    <submittedName>
        <fullName evidence="1">Uncharacterized protein</fullName>
    </submittedName>
</protein>
<gene>
    <name evidence="1" type="ORF">GCM10010319_12850</name>
</gene>
<dbReference type="EMBL" id="BAAABW010000008">
    <property type="protein sequence ID" value="GAA0338309.1"/>
    <property type="molecule type" value="Genomic_DNA"/>
</dbReference>
<sequence>MRQNNTGEITSVPIRASQAEICYWAPYSLCGTKAKQKVSKTLQVRTEPTARLDSPAALLKERTSRTAIPLHRPAESCLPPRLVRHLSATLGPQTFQHPQLPDEVKD</sequence>
<evidence type="ECO:0000313" key="2">
    <source>
        <dbReference type="Proteomes" id="UP001500063"/>
    </source>
</evidence>
<reference evidence="2" key="1">
    <citation type="journal article" date="2019" name="Int. J. Syst. Evol. Microbiol.">
        <title>The Global Catalogue of Microorganisms (GCM) 10K type strain sequencing project: providing services to taxonomists for standard genome sequencing and annotation.</title>
        <authorList>
            <consortium name="The Broad Institute Genomics Platform"/>
            <consortium name="The Broad Institute Genome Sequencing Center for Infectious Disease"/>
            <person name="Wu L."/>
            <person name="Ma J."/>
        </authorList>
    </citation>
    <scope>NUCLEOTIDE SEQUENCE [LARGE SCALE GENOMIC DNA]</scope>
    <source>
        <strain evidence="2">JCM 4565</strain>
    </source>
</reference>
<comment type="caution">
    <text evidence="1">The sequence shown here is derived from an EMBL/GenBank/DDBJ whole genome shotgun (WGS) entry which is preliminary data.</text>
</comment>
<name>A0ABP3G8M8_9ACTN</name>
<dbReference type="Proteomes" id="UP001500063">
    <property type="component" value="Unassembled WGS sequence"/>
</dbReference>
<evidence type="ECO:0000313" key="1">
    <source>
        <dbReference type="EMBL" id="GAA0338309.1"/>
    </source>
</evidence>
<keyword evidence="2" id="KW-1185">Reference proteome</keyword>
<proteinExistence type="predicted"/>
<accession>A0ABP3G8M8</accession>
<organism evidence="1 2">
    <name type="scientific">Streptomyces blastmyceticus</name>
    <dbReference type="NCBI Taxonomy" id="68180"/>
    <lineage>
        <taxon>Bacteria</taxon>
        <taxon>Bacillati</taxon>
        <taxon>Actinomycetota</taxon>
        <taxon>Actinomycetes</taxon>
        <taxon>Kitasatosporales</taxon>
        <taxon>Streptomycetaceae</taxon>
        <taxon>Streptomyces</taxon>
    </lineage>
</organism>